<gene>
    <name evidence="3" type="primary">LOC100649887</name>
</gene>
<protein>
    <submittedName>
        <fullName evidence="3">Uncharacterized protein PF3D7_1120600</fullName>
    </submittedName>
</protein>
<accession>A0A9C6VYN7</accession>
<name>A0A9C6VYN7_BOMTE</name>
<evidence type="ECO:0000313" key="3">
    <source>
        <dbReference type="RefSeq" id="XP_048265275.1"/>
    </source>
</evidence>
<evidence type="ECO:0000256" key="1">
    <source>
        <dbReference type="SAM" id="MobiDB-lite"/>
    </source>
</evidence>
<sequence length="989" mass="112288">MVKRKSLNKLRSRYSSAILNSDTDIFGDEYPYWWKKLEDTSLAQLSTDSKILNETSRHLDSNSQIETSQVTGEWWKILDVSSIPNSPKINKDIVEKNSANNVLVSESEEELEIAKSKHHLRSKTRKSKDNIFLNVLNDSVTTKSDVKKENNNVITSESEEEPENAKKRYPLRSKAKQNKDNIFFNVLNNSTTTTSEVVMENNNVVTSESEGEPEVAKRKFLLRSKATESNHNVSSNVLNDSVTTKSDVKKKNNNVVTSESEEGSKIAKEKNLLHLRAKRSKGNILLNVSNDSMTTRSKVIKKNGNIVMSASEEELEIAKSKHYLRSKARESKDNIFLNVLNDSVTSKSDVKNKSNNIITSESEEEPKVAKKRYPLRSKAKQSRDNIFLNVLDDSMTTTSEVTQKNNNVVTSESEEEPEIAKRKFPLRSKAIESKDNIFSNLLNDSVRSKSGTIHETNNVPILESEESKNAKVNYSLRSLATESKDNIGSDKLNDSVTTTPGIAQKTNNILTLESEEPKIAKGKFLSRSKVTGSKDNIFSNVLDDSATTKLNVMQRTGEKSSKSNSASNSETVANVEELNKIRGYSLNHSQKTDDIVKLKSNISKNKNNELQMTTNYLVPAITETSVSSETGSNRFALNFEDDSIHFALPKAQSTILEGSSLSVHNSIKESSNSDAYHKVLKWKSKLLTNHNKNVKKNLFETVFEDQESTIKIRGNATADGIAEHSQKSSKVSEALHLSRLPSSPSKKAISSPSRHSTVVKTNTHSDEPKGQTSIRHFLMSDKTLPTSQMFWDKEKVDGIKRELERVKEREIARMKMDRNKQEVQKKLPSREGKIKEIEKNTKSTLQKQRPIKQVHEAFLVNGRVYRAPRLPRPQSWITDRLYKYLWKCMEPRFKLETRVVSEKFIHQLSSITTLIAKRKSYLNYKAELYALMKEMARLDIIHTRNDFYNFCHDFFPYELRVKTVPMLLPGNKRNIPYDADTLHKPLLVP</sequence>
<feature type="compositionally biased region" description="Low complexity" evidence="1">
    <location>
        <begin position="741"/>
        <end position="753"/>
    </location>
</feature>
<dbReference type="GeneID" id="100649887"/>
<dbReference type="AlphaFoldDB" id="A0A9C6VYN7"/>
<proteinExistence type="predicted"/>
<dbReference type="KEGG" id="bter:100649887"/>
<feature type="compositionally biased region" description="Polar residues" evidence="1">
    <location>
        <begin position="398"/>
        <end position="410"/>
    </location>
</feature>
<keyword evidence="2" id="KW-1185">Reference proteome</keyword>
<reference evidence="3" key="1">
    <citation type="submission" date="2025-08" db="UniProtKB">
        <authorList>
            <consortium name="RefSeq"/>
        </authorList>
    </citation>
    <scope>IDENTIFICATION</scope>
</reference>
<dbReference type="Proteomes" id="UP000835206">
    <property type="component" value="Chromosome 10"/>
</dbReference>
<feature type="region of interest" description="Disordered" evidence="1">
    <location>
        <begin position="147"/>
        <end position="168"/>
    </location>
</feature>
<dbReference type="RefSeq" id="XP_048265275.1">
    <property type="nucleotide sequence ID" value="XM_048409318.1"/>
</dbReference>
<organism evidence="2 3">
    <name type="scientific">Bombus terrestris</name>
    <name type="common">Buff-tailed bumblebee</name>
    <name type="synonym">Apis terrestris</name>
    <dbReference type="NCBI Taxonomy" id="30195"/>
    <lineage>
        <taxon>Eukaryota</taxon>
        <taxon>Metazoa</taxon>
        <taxon>Ecdysozoa</taxon>
        <taxon>Arthropoda</taxon>
        <taxon>Hexapoda</taxon>
        <taxon>Insecta</taxon>
        <taxon>Pterygota</taxon>
        <taxon>Neoptera</taxon>
        <taxon>Endopterygota</taxon>
        <taxon>Hymenoptera</taxon>
        <taxon>Apocrita</taxon>
        <taxon>Aculeata</taxon>
        <taxon>Apoidea</taxon>
        <taxon>Anthophila</taxon>
        <taxon>Apidae</taxon>
        <taxon>Bombus</taxon>
        <taxon>Bombus</taxon>
    </lineage>
</organism>
<feature type="region of interest" description="Disordered" evidence="1">
    <location>
        <begin position="721"/>
        <end position="771"/>
    </location>
</feature>
<evidence type="ECO:0000313" key="2">
    <source>
        <dbReference type="Proteomes" id="UP000835206"/>
    </source>
</evidence>
<dbReference type="OrthoDB" id="7490880at2759"/>
<feature type="region of interest" description="Disordered" evidence="1">
    <location>
        <begin position="398"/>
        <end position="420"/>
    </location>
</feature>